<dbReference type="Gene3D" id="2.30.40.10">
    <property type="entry name" value="Urease, subunit C, domain 1"/>
    <property type="match status" value="1"/>
</dbReference>
<proteinExistence type="predicted"/>
<name>A0A1I4BGS6_9EURY</name>
<dbReference type="STRING" id="553466.SAMN04487950_0549"/>
<dbReference type="EMBL" id="FOTC01000001">
    <property type="protein sequence ID" value="SFK67984.1"/>
    <property type="molecule type" value="Genomic_DNA"/>
</dbReference>
<dbReference type="InterPro" id="IPR051781">
    <property type="entry name" value="Metallo-dep_Hydrolase"/>
</dbReference>
<dbReference type="InterPro" id="IPR011059">
    <property type="entry name" value="Metal-dep_hydrolase_composite"/>
</dbReference>
<evidence type="ECO:0000259" key="1">
    <source>
        <dbReference type="Pfam" id="PF07969"/>
    </source>
</evidence>
<dbReference type="Proteomes" id="UP000199607">
    <property type="component" value="Unassembled WGS sequence"/>
</dbReference>
<evidence type="ECO:0000313" key="3">
    <source>
        <dbReference type="Proteomes" id="UP000199607"/>
    </source>
</evidence>
<dbReference type="Gene3D" id="3.20.20.140">
    <property type="entry name" value="Metal-dependent hydrolases"/>
    <property type="match status" value="2"/>
</dbReference>
<evidence type="ECO:0000313" key="2">
    <source>
        <dbReference type="EMBL" id="SFK67984.1"/>
    </source>
</evidence>
<dbReference type="SUPFAM" id="SSF51556">
    <property type="entry name" value="Metallo-dependent hydrolases"/>
    <property type="match status" value="1"/>
</dbReference>
<sequence length="398" mass="42733">MSGPETAERVRHDEQRTYDVVVADARVVTPTETVRGSVAVRDGKIAAIESGEFESDAEATTRVDADGRVLMPGIVDLHGDDIEKHLHPRSNAAVEPPMALASADRANVSSGITTKFHAIAFEEAPEKDRSPELAMDLVDSIRASDSLIADHRIHARCEITDESCVDAVERVLDGDAASLVSVMSHIPGKGQFGDIERFRSYYENDANLSVEEAEELIEERTSLSEETLSTRIDRIVAAAEEADVVVASHDDETPVEVERLDDRGVAISEYPITLDAAERARDLGMVTAMGAPNLVRGGSQWGNLATEEAIEADAADALLADYHPPSLLAAPFVDTGESLATRVARVTTNPADAVGLTERGRIEVGARADLILVDPEPTPVVERAFVDGEPAFVAEAPR</sequence>
<dbReference type="RefSeq" id="WP_089865394.1">
    <property type="nucleotide sequence ID" value="NZ_FOTC01000001.1"/>
</dbReference>
<organism evidence="2 3">
    <name type="scientific">Halogranum rubrum</name>
    <dbReference type="NCBI Taxonomy" id="553466"/>
    <lineage>
        <taxon>Archaea</taxon>
        <taxon>Methanobacteriati</taxon>
        <taxon>Methanobacteriota</taxon>
        <taxon>Stenosarchaea group</taxon>
        <taxon>Halobacteria</taxon>
        <taxon>Halobacteriales</taxon>
        <taxon>Haloferacaceae</taxon>
    </lineage>
</organism>
<gene>
    <name evidence="2" type="ORF">SAMN04487950_0549</name>
</gene>
<dbReference type="NCBIfam" id="NF011984">
    <property type="entry name" value="PRK15446.1-5"/>
    <property type="match status" value="1"/>
</dbReference>
<dbReference type="GO" id="GO:0019700">
    <property type="term" value="P:organic phosphonate catabolic process"/>
    <property type="evidence" value="ECO:0007669"/>
    <property type="project" value="InterPro"/>
</dbReference>
<dbReference type="SUPFAM" id="SSF51338">
    <property type="entry name" value="Composite domain of metallo-dependent hydrolases"/>
    <property type="match status" value="1"/>
</dbReference>
<accession>A0A1I4BGS6</accession>
<dbReference type="PANTHER" id="PTHR43135">
    <property type="entry name" value="ALPHA-D-RIBOSE 1-METHYLPHOSPHONATE 5-TRIPHOSPHATE DIPHOSPHATASE"/>
    <property type="match status" value="1"/>
</dbReference>
<dbReference type="InterPro" id="IPR032466">
    <property type="entry name" value="Metal_Hydrolase"/>
</dbReference>
<protein>
    <submittedName>
        <fullName evidence="2">Alpha-D-ribose 1-methylphosphonate 5-triphosphate diphosphatase</fullName>
    </submittedName>
</protein>
<keyword evidence="3" id="KW-1185">Reference proteome</keyword>
<dbReference type="AlphaFoldDB" id="A0A1I4BGS6"/>
<dbReference type="Pfam" id="PF07969">
    <property type="entry name" value="Amidohydro_3"/>
    <property type="match status" value="1"/>
</dbReference>
<dbReference type="InterPro" id="IPR013108">
    <property type="entry name" value="Amidohydro_3"/>
</dbReference>
<dbReference type="InterPro" id="IPR012696">
    <property type="entry name" value="PhnM"/>
</dbReference>
<dbReference type="GO" id="GO:0016810">
    <property type="term" value="F:hydrolase activity, acting on carbon-nitrogen (but not peptide) bonds"/>
    <property type="evidence" value="ECO:0007669"/>
    <property type="project" value="InterPro"/>
</dbReference>
<dbReference type="NCBIfam" id="NF011987">
    <property type="entry name" value="PRK15446.2-3"/>
    <property type="match status" value="1"/>
</dbReference>
<feature type="domain" description="Amidohydrolase 3" evidence="1">
    <location>
        <begin position="335"/>
        <end position="378"/>
    </location>
</feature>
<dbReference type="NCBIfam" id="NF011990">
    <property type="entry name" value="PRK15446.2-6"/>
    <property type="match status" value="1"/>
</dbReference>
<dbReference type="PANTHER" id="PTHR43135:SF3">
    <property type="entry name" value="ALPHA-D-RIBOSE 1-METHYLPHOSPHONATE 5-TRIPHOSPHATE DIPHOSPHATASE"/>
    <property type="match status" value="1"/>
</dbReference>
<dbReference type="PIRSF" id="PIRSF038971">
    <property type="entry name" value="PhnM"/>
    <property type="match status" value="1"/>
</dbReference>
<reference evidence="3" key="1">
    <citation type="submission" date="2016-10" db="EMBL/GenBank/DDBJ databases">
        <authorList>
            <person name="Varghese N."/>
            <person name="Submissions S."/>
        </authorList>
    </citation>
    <scope>NUCLEOTIDE SEQUENCE [LARGE SCALE GENOMIC DNA]</scope>
    <source>
        <strain evidence="3">CGMCC 1.7738</strain>
    </source>
</reference>